<dbReference type="Pfam" id="PF00026">
    <property type="entry name" value="Asp"/>
    <property type="match status" value="1"/>
</dbReference>
<sequence length="389" mass="41162">MLRTLSFVILNFSLSVFATEGPAVPHKILLSSRVAPIGKSLKRRQLSPANVPLSDFFLGTDLQWFGNISEVGTPPQNVTIAFDTGSSTLEFASTLCSTCTNQPRFNSSASSTFVDGGSEITIAFATGVGVTPVIGYNTELTLRNATDTVTVGGLASPDVPLYLITNQTADFDIDPFSGIQGMSAQPEGFFAALIDSGLPPLFSMYFTPLAVGNAELTIGGIDESKFTSELTYASQTEDAGDNWQLCSPGISVNGKTNSVLDVPRTIVFDSGTSNVVFPTATAEAIYSFISPHITPNPAENGTYGIACDLIPTLPAIIDIAFTSQDGTPFNLTIPSSELSVGPFADNTSLCQTLVNSFENYTIVGGSLLKHYYSVWDVGNQRMGFASNGV</sequence>
<feature type="chain" id="PRO_5025694693" evidence="5">
    <location>
        <begin position="19"/>
        <end position="389"/>
    </location>
</feature>
<dbReference type="PANTHER" id="PTHR47966:SF51">
    <property type="entry name" value="BETA-SITE APP-CLEAVING ENZYME, ISOFORM A-RELATED"/>
    <property type="match status" value="1"/>
</dbReference>
<feature type="active site" evidence="3">
    <location>
        <position position="83"/>
    </location>
</feature>
<dbReference type="OrthoDB" id="771136at2759"/>
<dbReference type="Proteomes" id="UP000799118">
    <property type="component" value="Unassembled WGS sequence"/>
</dbReference>
<evidence type="ECO:0000256" key="5">
    <source>
        <dbReference type="SAM" id="SignalP"/>
    </source>
</evidence>
<evidence type="ECO:0000256" key="3">
    <source>
        <dbReference type="PIRSR" id="PIRSR601461-1"/>
    </source>
</evidence>
<keyword evidence="8" id="KW-1185">Reference proteome</keyword>
<feature type="domain" description="Peptidase A1" evidence="6">
    <location>
        <begin position="65"/>
        <end position="385"/>
    </location>
</feature>
<dbReference type="Gene3D" id="2.40.70.10">
    <property type="entry name" value="Acid Proteases"/>
    <property type="match status" value="2"/>
</dbReference>
<dbReference type="InterPro" id="IPR034164">
    <property type="entry name" value="Pepsin-like_dom"/>
</dbReference>
<evidence type="ECO:0000256" key="2">
    <source>
        <dbReference type="ARBA" id="ARBA00022750"/>
    </source>
</evidence>
<dbReference type="CDD" id="cd05471">
    <property type="entry name" value="pepsin_like"/>
    <property type="match status" value="1"/>
</dbReference>
<dbReference type="GO" id="GO:0006508">
    <property type="term" value="P:proteolysis"/>
    <property type="evidence" value="ECO:0007669"/>
    <property type="project" value="UniProtKB-KW"/>
</dbReference>
<gene>
    <name evidence="7" type="ORF">BT96DRAFT_879260</name>
</gene>
<comment type="similarity">
    <text evidence="1 4">Belongs to the peptidase A1 family.</text>
</comment>
<dbReference type="PANTHER" id="PTHR47966">
    <property type="entry name" value="BETA-SITE APP-CLEAVING ENZYME, ISOFORM A-RELATED"/>
    <property type="match status" value="1"/>
</dbReference>
<accession>A0A6A4HXW1</accession>
<dbReference type="AlphaFoldDB" id="A0A6A4HXW1"/>
<dbReference type="EMBL" id="ML769431">
    <property type="protein sequence ID" value="KAE9402851.1"/>
    <property type="molecule type" value="Genomic_DNA"/>
</dbReference>
<feature type="signal peptide" evidence="5">
    <location>
        <begin position="1"/>
        <end position="18"/>
    </location>
</feature>
<dbReference type="GO" id="GO:0004190">
    <property type="term" value="F:aspartic-type endopeptidase activity"/>
    <property type="evidence" value="ECO:0007669"/>
    <property type="project" value="UniProtKB-KW"/>
</dbReference>
<keyword evidence="5" id="KW-0732">Signal</keyword>
<name>A0A6A4HXW1_9AGAR</name>
<proteinExistence type="inferred from homology"/>
<dbReference type="SUPFAM" id="SSF50630">
    <property type="entry name" value="Acid proteases"/>
    <property type="match status" value="1"/>
</dbReference>
<organism evidence="7 8">
    <name type="scientific">Gymnopus androsaceus JB14</name>
    <dbReference type="NCBI Taxonomy" id="1447944"/>
    <lineage>
        <taxon>Eukaryota</taxon>
        <taxon>Fungi</taxon>
        <taxon>Dikarya</taxon>
        <taxon>Basidiomycota</taxon>
        <taxon>Agaricomycotina</taxon>
        <taxon>Agaricomycetes</taxon>
        <taxon>Agaricomycetidae</taxon>
        <taxon>Agaricales</taxon>
        <taxon>Marasmiineae</taxon>
        <taxon>Omphalotaceae</taxon>
        <taxon>Gymnopus</taxon>
    </lineage>
</organism>
<feature type="active site" evidence="3">
    <location>
        <position position="269"/>
    </location>
</feature>
<dbReference type="InterPro" id="IPR033121">
    <property type="entry name" value="PEPTIDASE_A1"/>
</dbReference>
<evidence type="ECO:0000313" key="8">
    <source>
        <dbReference type="Proteomes" id="UP000799118"/>
    </source>
</evidence>
<reference evidence="7" key="1">
    <citation type="journal article" date="2019" name="Environ. Microbiol.">
        <title>Fungal ecological strategies reflected in gene transcription - a case study of two litter decomposers.</title>
        <authorList>
            <person name="Barbi F."/>
            <person name="Kohler A."/>
            <person name="Barry K."/>
            <person name="Baskaran P."/>
            <person name="Daum C."/>
            <person name="Fauchery L."/>
            <person name="Ihrmark K."/>
            <person name="Kuo A."/>
            <person name="LaButti K."/>
            <person name="Lipzen A."/>
            <person name="Morin E."/>
            <person name="Grigoriev I.V."/>
            <person name="Henrissat B."/>
            <person name="Lindahl B."/>
            <person name="Martin F."/>
        </authorList>
    </citation>
    <scope>NUCLEOTIDE SEQUENCE</scope>
    <source>
        <strain evidence="7">JB14</strain>
    </source>
</reference>
<protein>
    <submittedName>
        <fullName evidence="7">Acid protease</fullName>
    </submittedName>
</protein>
<dbReference type="PROSITE" id="PS00141">
    <property type="entry name" value="ASP_PROTEASE"/>
    <property type="match status" value="1"/>
</dbReference>
<evidence type="ECO:0000259" key="6">
    <source>
        <dbReference type="PROSITE" id="PS51767"/>
    </source>
</evidence>
<dbReference type="PROSITE" id="PS51767">
    <property type="entry name" value="PEPTIDASE_A1"/>
    <property type="match status" value="1"/>
</dbReference>
<dbReference type="InterPro" id="IPR001461">
    <property type="entry name" value="Aspartic_peptidase_A1"/>
</dbReference>
<evidence type="ECO:0000313" key="7">
    <source>
        <dbReference type="EMBL" id="KAE9402851.1"/>
    </source>
</evidence>
<evidence type="ECO:0000256" key="4">
    <source>
        <dbReference type="RuleBase" id="RU000454"/>
    </source>
</evidence>
<keyword evidence="4" id="KW-0378">Hydrolase</keyword>
<dbReference type="InterPro" id="IPR021109">
    <property type="entry name" value="Peptidase_aspartic_dom_sf"/>
</dbReference>
<dbReference type="InterPro" id="IPR001969">
    <property type="entry name" value="Aspartic_peptidase_AS"/>
</dbReference>
<keyword evidence="2 4" id="KW-0064">Aspartyl protease</keyword>
<evidence type="ECO:0000256" key="1">
    <source>
        <dbReference type="ARBA" id="ARBA00007447"/>
    </source>
</evidence>
<dbReference type="PRINTS" id="PR00792">
    <property type="entry name" value="PEPSIN"/>
</dbReference>
<keyword evidence="4 7" id="KW-0645">Protease</keyword>